<evidence type="ECO:0000256" key="2">
    <source>
        <dbReference type="ARBA" id="ARBA00022452"/>
    </source>
</evidence>
<sequence>MTNTTPFKLRSSAMCVSVALLASPTAMAAQLYSAEGTSIDLYGAIAAHVTHNNFDNPEKLLMENGIHVEDPGSYIGISAFHELAPFTLGGVAEADLEFNTSSDSVLSSSEDFLNSRQVFVSIGHEMAGTLSIGKQESPYMQTDMGYFSYWAGGSGMMLSDELGSRRTANTIVWTKQIDNLYIGLQYQAKRSEDKITFGNGYNSGAIFVGKNALPPSYGGDPSSISAIKVEKGYGLGLSYQFDQGAKVAAGYNKSEGITGDGLDLLAGTALSLKDAKHSSWAVAATVPVGDSLDLGGRFESVVNDFNNNAAKGEYQNLTLGANYRWVEYLRSYAGVDRVYDRSEGAADSELFTDFHVGTAFAPVAWGEIYVEYYQSKHSNSFKGNAVYIGAGAMF</sequence>
<dbReference type="GO" id="GO:0009279">
    <property type="term" value="C:cell outer membrane"/>
    <property type="evidence" value="ECO:0007669"/>
    <property type="project" value="UniProtKB-SubCell"/>
</dbReference>
<keyword evidence="6" id="KW-0626">Porin</keyword>
<keyword evidence="2" id="KW-1134">Transmembrane beta strand</keyword>
<dbReference type="AlphaFoldDB" id="A0A2N8ZMJ0"/>
<accession>A0A2N8ZMJ0</accession>
<evidence type="ECO:0000256" key="5">
    <source>
        <dbReference type="ARBA" id="ARBA00023065"/>
    </source>
</evidence>
<feature type="signal peptide" evidence="8">
    <location>
        <begin position="1"/>
        <end position="28"/>
    </location>
</feature>
<keyword evidence="3" id="KW-0812">Transmembrane</keyword>
<keyword evidence="5" id="KW-0406">Ion transport</keyword>
<dbReference type="Gene3D" id="2.40.160.10">
    <property type="entry name" value="Porin"/>
    <property type="match status" value="1"/>
</dbReference>
<dbReference type="GO" id="GO:0006811">
    <property type="term" value="P:monoatomic ion transport"/>
    <property type="evidence" value="ECO:0007669"/>
    <property type="project" value="UniProtKB-KW"/>
</dbReference>
<dbReference type="InterPro" id="IPR050298">
    <property type="entry name" value="Gram-neg_bact_OMP"/>
</dbReference>
<evidence type="ECO:0000256" key="6">
    <source>
        <dbReference type="ARBA" id="ARBA00023114"/>
    </source>
</evidence>
<dbReference type="Proteomes" id="UP000235828">
    <property type="component" value="Chromosome B"/>
</dbReference>
<keyword evidence="7" id="KW-0998">Cell outer membrane</keyword>
<dbReference type="InterPro" id="IPR023614">
    <property type="entry name" value="Porin_dom_sf"/>
</dbReference>
<keyword evidence="4 8" id="KW-0732">Signal</keyword>
<dbReference type="PANTHER" id="PTHR34501">
    <property type="entry name" value="PROTEIN YDDL-RELATED"/>
    <property type="match status" value="1"/>
</dbReference>
<protein>
    <submittedName>
        <fullName evidence="9">Putative Porin, Gram-negative type</fullName>
    </submittedName>
</protein>
<evidence type="ECO:0000256" key="8">
    <source>
        <dbReference type="SAM" id="SignalP"/>
    </source>
</evidence>
<evidence type="ECO:0000256" key="3">
    <source>
        <dbReference type="ARBA" id="ARBA00022692"/>
    </source>
</evidence>
<name>A0A2N8ZMJ0_9VIBR</name>
<dbReference type="SUPFAM" id="SSF56935">
    <property type="entry name" value="Porins"/>
    <property type="match status" value="1"/>
</dbReference>
<keyword evidence="10" id="KW-1185">Reference proteome</keyword>
<keyword evidence="2" id="KW-0472">Membrane</keyword>
<dbReference type="OrthoDB" id="5689851at2"/>
<reference evidence="9 10" key="1">
    <citation type="submission" date="2017-10" db="EMBL/GenBank/DDBJ databases">
        <authorList>
            <person name="Banno H."/>
            <person name="Chua N.-H."/>
        </authorList>
    </citation>
    <scope>NUCLEOTIDE SEQUENCE [LARGE SCALE GENOMIC DNA]</scope>
    <source>
        <strain evidence="9">Vibrio tapetis CECT4600</strain>
    </source>
</reference>
<dbReference type="KEGG" id="vta:B1522"/>
<dbReference type="GO" id="GO:0015288">
    <property type="term" value="F:porin activity"/>
    <property type="evidence" value="ECO:0007669"/>
    <property type="project" value="UniProtKB-KW"/>
</dbReference>
<proteinExistence type="predicted"/>
<gene>
    <name evidence="9" type="ORF">VTAP4600_B1522</name>
</gene>
<keyword evidence="1" id="KW-0813">Transport</keyword>
<evidence type="ECO:0000256" key="1">
    <source>
        <dbReference type="ARBA" id="ARBA00022448"/>
    </source>
</evidence>
<evidence type="ECO:0000313" key="9">
    <source>
        <dbReference type="EMBL" id="SON53133.1"/>
    </source>
</evidence>
<organism evidence="9 10">
    <name type="scientific">Vibrio tapetis subsp. tapetis</name>
    <dbReference type="NCBI Taxonomy" id="1671868"/>
    <lineage>
        <taxon>Bacteria</taxon>
        <taxon>Pseudomonadati</taxon>
        <taxon>Pseudomonadota</taxon>
        <taxon>Gammaproteobacteria</taxon>
        <taxon>Vibrionales</taxon>
        <taxon>Vibrionaceae</taxon>
        <taxon>Vibrio</taxon>
    </lineage>
</organism>
<feature type="chain" id="PRO_5014640740" evidence="8">
    <location>
        <begin position="29"/>
        <end position="394"/>
    </location>
</feature>
<evidence type="ECO:0000256" key="4">
    <source>
        <dbReference type="ARBA" id="ARBA00022729"/>
    </source>
</evidence>
<dbReference type="RefSeq" id="WP_102525204.1">
    <property type="nucleotide sequence ID" value="NZ_LT960612.1"/>
</dbReference>
<evidence type="ECO:0000313" key="10">
    <source>
        <dbReference type="Proteomes" id="UP000235828"/>
    </source>
</evidence>
<dbReference type="EMBL" id="LT960612">
    <property type="protein sequence ID" value="SON53133.1"/>
    <property type="molecule type" value="Genomic_DNA"/>
</dbReference>
<dbReference type="PANTHER" id="PTHR34501:SF9">
    <property type="entry name" value="MAJOR OUTER MEMBRANE PROTEIN P.IA"/>
    <property type="match status" value="1"/>
</dbReference>
<evidence type="ECO:0000256" key="7">
    <source>
        <dbReference type="ARBA" id="ARBA00023237"/>
    </source>
</evidence>
<dbReference type="GO" id="GO:0046930">
    <property type="term" value="C:pore complex"/>
    <property type="evidence" value="ECO:0007669"/>
    <property type="project" value="UniProtKB-KW"/>
</dbReference>